<accession>A0AAD7KGB0</accession>
<reference evidence="1" key="1">
    <citation type="submission" date="2023-03" db="EMBL/GenBank/DDBJ databases">
        <title>Massive genome expansion in bonnet fungi (Mycena s.s.) driven by repeated elements and novel gene families across ecological guilds.</title>
        <authorList>
            <consortium name="Lawrence Berkeley National Laboratory"/>
            <person name="Harder C.B."/>
            <person name="Miyauchi S."/>
            <person name="Viragh M."/>
            <person name="Kuo A."/>
            <person name="Thoen E."/>
            <person name="Andreopoulos B."/>
            <person name="Lu D."/>
            <person name="Skrede I."/>
            <person name="Drula E."/>
            <person name="Henrissat B."/>
            <person name="Morin E."/>
            <person name="Kohler A."/>
            <person name="Barry K."/>
            <person name="LaButti K."/>
            <person name="Morin E."/>
            <person name="Salamov A."/>
            <person name="Lipzen A."/>
            <person name="Mereny Z."/>
            <person name="Hegedus B."/>
            <person name="Baldrian P."/>
            <person name="Stursova M."/>
            <person name="Weitz H."/>
            <person name="Taylor A."/>
            <person name="Grigoriev I.V."/>
            <person name="Nagy L.G."/>
            <person name="Martin F."/>
            <person name="Kauserud H."/>
        </authorList>
    </citation>
    <scope>NUCLEOTIDE SEQUENCE</scope>
    <source>
        <strain evidence="1">CBHHK188m</strain>
    </source>
</reference>
<name>A0AAD7KGB0_9AGAR</name>
<protein>
    <submittedName>
        <fullName evidence="1">Uncharacterized protein</fullName>
    </submittedName>
</protein>
<evidence type="ECO:0000313" key="1">
    <source>
        <dbReference type="EMBL" id="KAJ7784916.1"/>
    </source>
</evidence>
<evidence type="ECO:0000313" key="2">
    <source>
        <dbReference type="Proteomes" id="UP001215280"/>
    </source>
</evidence>
<keyword evidence="2" id="KW-1185">Reference proteome</keyword>
<dbReference type="Gene3D" id="1.10.510.10">
    <property type="entry name" value="Transferase(Phosphotransferase) domain 1"/>
    <property type="match status" value="1"/>
</dbReference>
<dbReference type="EMBL" id="JARJLG010000001">
    <property type="protein sequence ID" value="KAJ7784916.1"/>
    <property type="molecule type" value="Genomic_DNA"/>
</dbReference>
<dbReference type="InterPro" id="IPR011009">
    <property type="entry name" value="Kinase-like_dom_sf"/>
</dbReference>
<sequence>MLPIPIFGFCVADLPLWKLSCLLGEQWLHEDVLDAIEELLYFSQVTCSPSGTLSTLILPSRFLKDAIKANLISLAPEKADTRGGGGGGGGGAGNSSCTCTCTDSEPTNTQIWQSESASAPPAKKFQRLVTLYEFFLGVPLFSRECDTDPADPDQYHLAQMRAFTGDGLPLNLELPPHVLGNLSATHFPLLFREKALALGLSQHDVAGAVDVISRCLRIDPTARPTSIQLARESPWLLELGDDF</sequence>
<gene>
    <name evidence="1" type="ORF">DFH07DRAFT_975253</name>
</gene>
<organism evidence="1 2">
    <name type="scientific">Mycena maculata</name>
    <dbReference type="NCBI Taxonomy" id="230809"/>
    <lineage>
        <taxon>Eukaryota</taxon>
        <taxon>Fungi</taxon>
        <taxon>Dikarya</taxon>
        <taxon>Basidiomycota</taxon>
        <taxon>Agaricomycotina</taxon>
        <taxon>Agaricomycetes</taxon>
        <taxon>Agaricomycetidae</taxon>
        <taxon>Agaricales</taxon>
        <taxon>Marasmiineae</taxon>
        <taxon>Mycenaceae</taxon>
        <taxon>Mycena</taxon>
    </lineage>
</organism>
<proteinExistence type="predicted"/>
<dbReference type="Proteomes" id="UP001215280">
    <property type="component" value="Unassembled WGS sequence"/>
</dbReference>
<comment type="caution">
    <text evidence="1">The sequence shown here is derived from an EMBL/GenBank/DDBJ whole genome shotgun (WGS) entry which is preliminary data.</text>
</comment>
<dbReference type="AlphaFoldDB" id="A0AAD7KGB0"/>
<dbReference type="SUPFAM" id="SSF56112">
    <property type="entry name" value="Protein kinase-like (PK-like)"/>
    <property type="match status" value="1"/>
</dbReference>